<organism evidence="3 4">
    <name type="scientific">Paenibacillus oceani</name>
    <dbReference type="NCBI Taxonomy" id="2772510"/>
    <lineage>
        <taxon>Bacteria</taxon>
        <taxon>Bacillati</taxon>
        <taxon>Bacillota</taxon>
        <taxon>Bacilli</taxon>
        <taxon>Bacillales</taxon>
        <taxon>Paenibacillaceae</taxon>
        <taxon>Paenibacillus</taxon>
    </lineage>
</organism>
<sequence>MDTGLLLKQKDEKLGAILRDMGRVLIAFSGGVDSTFVLKRAHQELGDQVLAVTAASETFPTREFNAAVHLAEELGVRLHKTEVKEYENASFVANNPDRCYHCKTGLYSHLQTIAKELGYPFIVDGSNVDDLGDYRPGLQAKTEQGVRSPLQEAGFLKSEIRELSKELGLRTWNKPSFACLSSRIPYGTKIEKYKIDQLDEAEDFLYALGFWQVRVRHHDKIARIEVMPDELQKVIELKDSIHEKFTSLGFTYVALDLAGYRTGSMNAVLKTNAEPAVSAEPLKKEAVQ</sequence>
<evidence type="ECO:0000256" key="1">
    <source>
        <dbReference type="PIRSR" id="PIRSR006661-1"/>
    </source>
</evidence>
<gene>
    <name evidence="3" type="primary">larE</name>
    <name evidence="3" type="ORF">IDH45_06605</name>
</gene>
<dbReference type="RefSeq" id="WP_190925851.1">
    <property type="nucleotide sequence ID" value="NZ_JACXJA010000006.1"/>
</dbReference>
<accession>A0A927GZ29</accession>
<keyword evidence="4" id="KW-1185">Reference proteome</keyword>
<evidence type="ECO:0000313" key="4">
    <source>
        <dbReference type="Proteomes" id="UP000639396"/>
    </source>
</evidence>
<feature type="domain" description="NAD/GMP synthase" evidence="2">
    <location>
        <begin position="23"/>
        <end position="90"/>
    </location>
</feature>
<dbReference type="NCBIfam" id="TIGR00268">
    <property type="entry name" value="ATP-dependent sacrificial sulfur transferase LarE"/>
    <property type="match status" value="1"/>
</dbReference>
<reference evidence="3" key="1">
    <citation type="submission" date="2020-09" db="EMBL/GenBank/DDBJ databases">
        <title>A novel bacterium of genus Paenibacillus, isolated from South China Sea.</title>
        <authorList>
            <person name="Huang H."/>
            <person name="Mo K."/>
            <person name="Hu Y."/>
        </authorList>
    </citation>
    <scope>NUCLEOTIDE SEQUENCE</scope>
    <source>
        <strain evidence="3">IB182363</strain>
    </source>
</reference>
<dbReference type="SUPFAM" id="SSF52402">
    <property type="entry name" value="Adenine nucleotide alpha hydrolases-like"/>
    <property type="match status" value="1"/>
</dbReference>
<dbReference type="PANTHER" id="PTHR43169:SF2">
    <property type="entry name" value="NAD_GMP SYNTHASE DOMAIN-CONTAINING PROTEIN"/>
    <property type="match status" value="1"/>
</dbReference>
<proteinExistence type="predicted"/>
<dbReference type="EMBL" id="JACXJA010000006">
    <property type="protein sequence ID" value="MBD2861662.1"/>
    <property type="molecule type" value="Genomic_DNA"/>
</dbReference>
<keyword evidence="3" id="KW-0808">Transferase</keyword>
<dbReference type="CDD" id="cd01990">
    <property type="entry name" value="LarE-like"/>
    <property type="match status" value="1"/>
</dbReference>
<dbReference type="InterPro" id="IPR005232">
    <property type="entry name" value="LarE"/>
</dbReference>
<protein>
    <submittedName>
        <fullName evidence="3">ATP-dependent sacrificial sulfur transferase LarE</fullName>
    </submittedName>
</protein>
<dbReference type="PANTHER" id="PTHR43169">
    <property type="entry name" value="EXSB FAMILY PROTEIN"/>
    <property type="match status" value="1"/>
</dbReference>
<dbReference type="InterPro" id="IPR014729">
    <property type="entry name" value="Rossmann-like_a/b/a_fold"/>
</dbReference>
<dbReference type="AlphaFoldDB" id="A0A927GZ29"/>
<dbReference type="InterPro" id="IPR052188">
    <property type="entry name" value="Ni-pincer_cofactor_biosynth"/>
</dbReference>
<dbReference type="Pfam" id="PF02540">
    <property type="entry name" value="NAD_synthase"/>
    <property type="match status" value="1"/>
</dbReference>
<evidence type="ECO:0000313" key="3">
    <source>
        <dbReference type="EMBL" id="MBD2861662.1"/>
    </source>
</evidence>
<comment type="caution">
    <text evidence="3">The sequence shown here is derived from an EMBL/GenBank/DDBJ whole genome shotgun (WGS) entry which is preliminary data.</text>
</comment>
<evidence type="ECO:0000259" key="2">
    <source>
        <dbReference type="Pfam" id="PF02540"/>
    </source>
</evidence>
<feature type="active site" description="Nucleophile and sulfur donor" evidence="1">
    <location>
        <position position="179"/>
    </location>
</feature>
<dbReference type="PIRSF" id="PIRSF006661">
    <property type="entry name" value="PP-lp_UCP006661"/>
    <property type="match status" value="1"/>
</dbReference>
<dbReference type="Gene3D" id="3.40.50.620">
    <property type="entry name" value="HUPs"/>
    <property type="match status" value="1"/>
</dbReference>
<dbReference type="InterPro" id="IPR022310">
    <property type="entry name" value="NAD/GMP_synthase"/>
</dbReference>
<dbReference type="GO" id="GO:0016783">
    <property type="term" value="F:sulfurtransferase activity"/>
    <property type="evidence" value="ECO:0007669"/>
    <property type="project" value="InterPro"/>
</dbReference>
<dbReference type="GO" id="GO:0006163">
    <property type="term" value="P:purine nucleotide metabolic process"/>
    <property type="evidence" value="ECO:0007669"/>
    <property type="project" value="UniProtKB-ARBA"/>
</dbReference>
<name>A0A927GZ29_9BACL</name>
<dbReference type="Proteomes" id="UP000639396">
    <property type="component" value="Unassembled WGS sequence"/>
</dbReference>